<keyword evidence="1" id="KW-0812">Transmembrane</keyword>
<dbReference type="Proteomes" id="UP000219111">
    <property type="component" value="Unassembled WGS sequence"/>
</dbReference>
<evidence type="ECO:0000313" key="2">
    <source>
        <dbReference type="EMBL" id="SOC13611.1"/>
    </source>
</evidence>
<feature type="transmembrane region" description="Helical" evidence="1">
    <location>
        <begin position="217"/>
        <end position="241"/>
    </location>
</feature>
<sequence>MTQPLLIPGLPRSLARDGWWLDAPVAGPPDVPPGEARATRGPHWAGLAGLVALADLLFWHHAPGLSLALFAFAILGVAAAGCGRLSARPLVLLVLAAAPVVEHLQALSFACLGLGLAGSLVWLRRPEAGTTEMLALAAAFLRHLPGHWLAPLLPRAGVLARITRPSRASQSARKALRDWAFPLAGSLVFLGLLMQANPVLTQMLALDLDLWSALSRAAFWGAAALFVAPLLSPELPAPVPLSPIALPGAARLGLNPRSVLRALVLFNALIALQSVTDLSILVFGAALPEGMSLAEYAHRGAYPLLATALLAGAFALAAQPFLHEHRAIRPLLLLWLGQNMVLCGAAMLRLEHYIDTFGLTYLRLYAQIWMGLVAIGLGLVAVQTLRGRNAAWLLTRCAALGLGTLYLCAFVNFAQIIAAQNLARANPDTDYICSLGPMAHGALLDAARANPGLRIESRPCAIWVPPQTPGWREWGVRSWRVARYSAAMTTPERTE</sequence>
<gene>
    <name evidence="2" type="ORF">SAMN05877831_1114</name>
</gene>
<feature type="transmembrane region" description="Helical" evidence="1">
    <location>
        <begin position="330"/>
        <end position="348"/>
    </location>
</feature>
<dbReference type="AlphaFoldDB" id="A0A285T2Y7"/>
<keyword evidence="1" id="KW-0472">Membrane</keyword>
<organism evidence="2 3">
    <name type="scientific">Rhodobacter maris</name>
    <dbReference type="NCBI Taxonomy" id="446682"/>
    <lineage>
        <taxon>Bacteria</taxon>
        <taxon>Pseudomonadati</taxon>
        <taxon>Pseudomonadota</taxon>
        <taxon>Alphaproteobacteria</taxon>
        <taxon>Rhodobacterales</taxon>
        <taxon>Rhodobacter group</taxon>
        <taxon>Rhodobacter</taxon>
    </lineage>
</organism>
<dbReference type="InterPro" id="IPR025291">
    <property type="entry name" value="DUF4153"/>
</dbReference>
<dbReference type="OrthoDB" id="7280060at2"/>
<name>A0A285T2Y7_9RHOB</name>
<keyword evidence="3" id="KW-1185">Reference proteome</keyword>
<feature type="transmembrane region" description="Helical" evidence="1">
    <location>
        <begin position="65"/>
        <end position="86"/>
    </location>
</feature>
<proteinExistence type="predicted"/>
<feature type="transmembrane region" description="Helical" evidence="1">
    <location>
        <begin position="179"/>
        <end position="197"/>
    </location>
</feature>
<accession>A0A285T2Y7</accession>
<feature type="transmembrane region" description="Helical" evidence="1">
    <location>
        <begin position="368"/>
        <end position="385"/>
    </location>
</feature>
<keyword evidence="1" id="KW-1133">Transmembrane helix</keyword>
<feature type="transmembrane region" description="Helical" evidence="1">
    <location>
        <begin position="262"/>
        <end position="288"/>
    </location>
</feature>
<dbReference type="EMBL" id="OBMT01000011">
    <property type="protein sequence ID" value="SOC13611.1"/>
    <property type="molecule type" value="Genomic_DNA"/>
</dbReference>
<dbReference type="Pfam" id="PF13687">
    <property type="entry name" value="DUF4153"/>
    <property type="match status" value="1"/>
</dbReference>
<protein>
    <submittedName>
        <fullName evidence="2">Uncharacterized protein DUF4173</fullName>
    </submittedName>
</protein>
<evidence type="ECO:0000313" key="3">
    <source>
        <dbReference type="Proteomes" id="UP000219111"/>
    </source>
</evidence>
<reference evidence="3" key="1">
    <citation type="submission" date="2017-08" db="EMBL/GenBank/DDBJ databases">
        <authorList>
            <person name="Varghese N."/>
            <person name="Submissions S."/>
        </authorList>
    </citation>
    <scope>NUCLEOTIDE SEQUENCE [LARGE SCALE GENOMIC DNA]</scope>
    <source>
        <strain evidence="3">JA276</strain>
    </source>
</reference>
<dbReference type="RefSeq" id="WP_102024758.1">
    <property type="nucleotide sequence ID" value="NZ_OBMT01000011.1"/>
</dbReference>
<evidence type="ECO:0000256" key="1">
    <source>
        <dbReference type="SAM" id="Phobius"/>
    </source>
</evidence>
<feature type="transmembrane region" description="Helical" evidence="1">
    <location>
        <begin position="397"/>
        <end position="418"/>
    </location>
</feature>
<feature type="transmembrane region" description="Helical" evidence="1">
    <location>
        <begin position="300"/>
        <end position="318"/>
    </location>
</feature>